<evidence type="ECO:0000256" key="1">
    <source>
        <dbReference type="SAM" id="Phobius"/>
    </source>
</evidence>
<accession>T1JXS8</accession>
<keyword evidence="1" id="KW-0812">Transmembrane</keyword>
<proteinExistence type="predicted"/>
<dbReference type="EMBL" id="CAEY01000835">
    <property type="status" value="NOT_ANNOTATED_CDS"/>
    <property type="molecule type" value="Genomic_DNA"/>
</dbReference>
<dbReference type="AlphaFoldDB" id="T1JXS8"/>
<dbReference type="Proteomes" id="UP000015104">
    <property type="component" value="Unassembled WGS sequence"/>
</dbReference>
<keyword evidence="3" id="KW-1185">Reference proteome</keyword>
<gene>
    <name evidence="2" type="primary">107371710</name>
</gene>
<protein>
    <submittedName>
        <fullName evidence="2">Uncharacterized protein</fullName>
    </submittedName>
</protein>
<keyword evidence="1" id="KW-0472">Membrane</keyword>
<name>T1JXS8_TETUR</name>
<dbReference type="EnsemblMetazoa" id="tetur02g13100.1">
    <property type="protein sequence ID" value="tetur02g13100.1"/>
    <property type="gene ID" value="tetur02g13100"/>
</dbReference>
<reference evidence="2" key="2">
    <citation type="submission" date="2015-06" db="UniProtKB">
        <authorList>
            <consortium name="EnsemblMetazoa"/>
        </authorList>
    </citation>
    <scope>IDENTIFICATION</scope>
</reference>
<evidence type="ECO:0000313" key="3">
    <source>
        <dbReference type="Proteomes" id="UP000015104"/>
    </source>
</evidence>
<sequence length="204" mass="23317">MAYFGTNRSNRSFIAEHHPCHLAHQSPTSSDCHYWEANGAINEAFSESSLNLSSKIPASSYSHLYPQQQLPQQSPSLFYVDDSSNWMDKSNNSVIANTQAQRYTEHWLDLEDSLNPVDGYSRRFYQPPSIISTNGQKSHWCSCRKICFYCVPLIVTLSLFGLIMIIATIIYLETYARQAEYSSNEFTSGRRPFDMRSSNTNLID</sequence>
<keyword evidence="1" id="KW-1133">Transmembrane helix</keyword>
<dbReference type="OrthoDB" id="253091at2759"/>
<feature type="transmembrane region" description="Helical" evidence="1">
    <location>
        <begin position="146"/>
        <end position="172"/>
    </location>
</feature>
<organism evidence="2 3">
    <name type="scientific">Tetranychus urticae</name>
    <name type="common">Two-spotted spider mite</name>
    <dbReference type="NCBI Taxonomy" id="32264"/>
    <lineage>
        <taxon>Eukaryota</taxon>
        <taxon>Metazoa</taxon>
        <taxon>Ecdysozoa</taxon>
        <taxon>Arthropoda</taxon>
        <taxon>Chelicerata</taxon>
        <taxon>Arachnida</taxon>
        <taxon>Acari</taxon>
        <taxon>Acariformes</taxon>
        <taxon>Trombidiformes</taxon>
        <taxon>Prostigmata</taxon>
        <taxon>Eleutherengona</taxon>
        <taxon>Raphignathae</taxon>
        <taxon>Tetranychoidea</taxon>
        <taxon>Tetranychidae</taxon>
        <taxon>Tetranychus</taxon>
    </lineage>
</organism>
<reference evidence="3" key="1">
    <citation type="submission" date="2011-08" db="EMBL/GenBank/DDBJ databases">
        <authorList>
            <person name="Rombauts S."/>
        </authorList>
    </citation>
    <scope>NUCLEOTIDE SEQUENCE</scope>
    <source>
        <strain evidence="3">London</strain>
    </source>
</reference>
<evidence type="ECO:0000313" key="2">
    <source>
        <dbReference type="EnsemblMetazoa" id="tetur02g13100.1"/>
    </source>
</evidence>
<dbReference type="HOGENOM" id="CLU_1344792_0_0_1"/>